<gene>
    <name evidence="1" type="ORF">KOF26_07335</name>
</gene>
<evidence type="ECO:0008006" key="3">
    <source>
        <dbReference type="Google" id="ProtNLM"/>
    </source>
</evidence>
<name>A0ABS6BK94_9SPHN</name>
<dbReference type="RefSeq" id="WP_216322547.1">
    <property type="nucleotide sequence ID" value="NZ_JAHKRT010000003.1"/>
</dbReference>
<dbReference type="Proteomes" id="UP000776276">
    <property type="component" value="Unassembled WGS sequence"/>
</dbReference>
<evidence type="ECO:0000313" key="1">
    <source>
        <dbReference type="EMBL" id="MBU3077679.1"/>
    </source>
</evidence>
<keyword evidence="2" id="KW-1185">Reference proteome</keyword>
<evidence type="ECO:0000313" key="2">
    <source>
        <dbReference type="Proteomes" id="UP000776276"/>
    </source>
</evidence>
<reference evidence="1 2" key="1">
    <citation type="submission" date="2021-06" db="EMBL/GenBank/DDBJ databases">
        <title>Sphingomonas sp. XMGL2, whole genome shotgun sequencing project.</title>
        <authorList>
            <person name="Zhao G."/>
            <person name="Shen L."/>
        </authorList>
    </citation>
    <scope>NUCLEOTIDE SEQUENCE [LARGE SCALE GENOMIC DNA]</scope>
    <source>
        <strain evidence="1 2">XMGL2</strain>
    </source>
</reference>
<sequence length="86" mass="9525">MAQGITKSELAAVIHDEVAKYVDREFGDGEGFVSDLELASDDLSAIALTLEKRFNVKIERRRYREVSNVDDYADLFAEALGGGEAR</sequence>
<proteinExistence type="predicted"/>
<protein>
    <recommendedName>
        <fullName evidence="3">Acyl carrier protein</fullName>
    </recommendedName>
</protein>
<organism evidence="1 2">
    <name type="scientific">Sphingomonas quercus</name>
    <dbReference type="NCBI Taxonomy" id="2842451"/>
    <lineage>
        <taxon>Bacteria</taxon>
        <taxon>Pseudomonadati</taxon>
        <taxon>Pseudomonadota</taxon>
        <taxon>Alphaproteobacteria</taxon>
        <taxon>Sphingomonadales</taxon>
        <taxon>Sphingomonadaceae</taxon>
        <taxon>Sphingomonas</taxon>
    </lineage>
</organism>
<comment type="caution">
    <text evidence="1">The sequence shown here is derived from an EMBL/GenBank/DDBJ whole genome shotgun (WGS) entry which is preliminary data.</text>
</comment>
<dbReference type="EMBL" id="JAHKRT010000003">
    <property type="protein sequence ID" value="MBU3077679.1"/>
    <property type="molecule type" value="Genomic_DNA"/>
</dbReference>
<accession>A0ABS6BK94</accession>